<dbReference type="EMBL" id="HBIE01032700">
    <property type="protein sequence ID" value="CAE0314991.1"/>
    <property type="molecule type" value="Transcribed_RNA"/>
</dbReference>
<dbReference type="PANTHER" id="PTHR23292">
    <property type="entry name" value="LIPOPOLYSACCHARIDE-INDUCED TUMOR NECROSIS FACTOR-ALPHA FACTOR"/>
    <property type="match status" value="1"/>
</dbReference>
<dbReference type="PROSITE" id="PS51837">
    <property type="entry name" value="LITAF"/>
    <property type="match status" value="1"/>
</dbReference>
<evidence type="ECO:0000256" key="5">
    <source>
        <dbReference type="ARBA" id="ARBA00023136"/>
    </source>
</evidence>
<dbReference type="PANTHER" id="PTHR23292:SF6">
    <property type="entry name" value="FI16602P1-RELATED"/>
    <property type="match status" value="1"/>
</dbReference>
<dbReference type="SMART" id="SM00714">
    <property type="entry name" value="LITAF"/>
    <property type="match status" value="1"/>
</dbReference>
<keyword evidence="4" id="KW-0862">Zinc</keyword>
<evidence type="ECO:0000313" key="7">
    <source>
        <dbReference type="EMBL" id="CAE0314991.1"/>
    </source>
</evidence>
<dbReference type="GO" id="GO:0008270">
    <property type="term" value="F:zinc ion binding"/>
    <property type="evidence" value="ECO:0007669"/>
    <property type="project" value="TreeGrafter"/>
</dbReference>
<evidence type="ECO:0000256" key="1">
    <source>
        <dbReference type="ARBA" id="ARBA00004170"/>
    </source>
</evidence>
<reference evidence="7" key="1">
    <citation type="submission" date="2021-01" db="EMBL/GenBank/DDBJ databases">
        <authorList>
            <person name="Corre E."/>
            <person name="Pelletier E."/>
            <person name="Niang G."/>
            <person name="Scheremetjew M."/>
            <person name="Finn R."/>
            <person name="Kale V."/>
            <person name="Holt S."/>
            <person name="Cochrane G."/>
            <person name="Meng A."/>
            <person name="Brown T."/>
            <person name="Cohen L."/>
        </authorList>
    </citation>
    <scope>NUCLEOTIDE SEQUENCE</scope>
    <source>
        <strain evidence="7">Fehren 1</strain>
    </source>
</reference>
<evidence type="ECO:0000259" key="6">
    <source>
        <dbReference type="PROSITE" id="PS51837"/>
    </source>
</evidence>
<organism evidence="7">
    <name type="scientific">Favella ehrenbergii</name>
    <dbReference type="NCBI Taxonomy" id="182087"/>
    <lineage>
        <taxon>Eukaryota</taxon>
        <taxon>Sar</taxon>
        <taxon>Alveolata</taxon>
        <taxon>Ciliophora</taxon>
        <taxon>Intramacronucleata</taxon>
        <taxon>Spirotrichea</taxon>
        <taxon>Choreotrichia</taxon>
        <taxon>Tintinnida</taxon>
        <taxon>Xystonellidae</taxon>
        <taxon>Favella</taxon>
    </lineage>
</organism>
<comment type="subcellular location">
    <subcellularLocation>
        <location evidence="1">Membrane</location>
        <topology evidence="1">Peripheral membrane protein</topology>
    </subcellularLocation>
</comment>
<comment type="similarity">
    <text evidence="2">Belongs to the CDIP1/LITAF family.</text>
</comment>
<dbReference type="GO" id="GO:0016020">
    <property type="term" value="C:membrane"/>
    <property type="evidence" value="ECO:0007669"/>
    <property type="project" value="UniProtKB-SubCell"/>
</dbReference>
<dbReference type="Pfam" id="PF10601">
    <property type="entry name" value="zf-LITAF-like"/>
    <property type="match status" value="1"/>
</dbReference>
<sequence>MVMMSQELVQAKQDLYDLKELKESCHSSRVFCPMCEQRGETEVRYAASQVQWLSCMGCVCLGCWLGCCAIPFCLRQIGDHTHHCSKCDHPLGKKGYSIC</sequence>
<dbReference type="InterPro" id="IPR037519">
    <property type="entry name" value="LITAF_fam"/>
</dbReference>
<keyword evidence="5" id="KW-0472">Membrane</keyword>
<evidence type="ECO:0000256" key="2">
    <source>
        <dbReference type="ARBA" id="ARBA00005975"/>
    </source>
</evidence>
<dbReference type="AlphaFoldDB" id="A0A7S3I6E2"/>
<accession>A0A7S3I6E2</accession>
<protein>
    <recommendedName>
        <fullName evidence="6">LITAF domain-containing protein</fullName>
    </recommendedName>
</protein>
<gene>
    <name evidence="7" type="ORF">FEHR0123_LOCUS9918</name>
</gene>
<evidence type="ECO:0000256" key="4">
    <source>
        <dbReference type="ARBA" id="ARBA00022833"/>
    </source>
</evidence>
<dbReference type="InterPro" id="IPR006629">
    <property type="entry name" value="LITAF"/>
</dbReference>
<keyword evidence="3" id="KW-0479">Metal-binding</keyword>
<feature type="domain" description="LITAF" evidence="6">
    <location>
        <begin position="12"/>
        <end position="96"/>
    </location>
</feature>
<name>A0A7S3I6E2_9SPIT</name>
<evidence type="ECO:0000256" key="3">
    <source>
        <dbReference type="ARBA" id="ARBA00022723"/>
    </source>
</evidence>
<proteinExistence type="inferred from homology"/>